<evidence type="ECO:0000256" key="2">
    <source>
        <dbReference type="ARBA" id="ARBA00022598"/>
    </source>
</evidence>
<evidence type="ECO:0000256" key="5">
    <source>
        <dbReference type="ARBA" id="ARBA00022840"/>
    </source>
</evidence>
<dbReference type="GO" id="GO:0005524">
    <property type="term" value="F:ATP binding"/>
    <property type="evidence" value="ECO:0007669"/>
    <property type="project" value="UniProtKB-UniRule"/>
</dbReference>
<evidence type="ECO:0000256" key="1">
    <source>
        <dbReference type="ARBA" id="ARBA00012220"/>
    </source>
</evidence>
<evidence type="ECO:0000256" key="3">
    <source>
        <dbReference type="ARBA" id="ARBA00022684"/>
    </source>
</evidence>
<keyword evidence="8" id="KW-1185">Reference proteome</keyword>
<dbReference type="Proteomes" id="UP000594220">
    <property type="component" value="Unplaced"/>
</dbReference>
<comment type="pathway">
    <text evidence="6">Sulfur metabolism; glutathione biosynthesis; glutathione from L-cysteine and L-glutamate: step 1/2.</text>
</comment>
<dbReference type="PANTHER" id="PTHR11164:SF0">
    <property type="entry name" value="GLUTAMATE--CYSTEINE LIGASE CATALYTIC SUBUNIT"/>
    <property type="match status" value="1"/>
</dbReference>
<reference evidence="7" key="1">
    <citation type="submission" date="2025-08" db="UniProtKB">
        <authorList>
            <consortium name="Ensembl"/>
        </authorList>
    </citation>
    <scope>IDENTIFICATION</scope>
</reference>
<keyword evidence="4 6" id="KW-0547">Nucleotide-binding</keyword>
<name>A0A7M4EWR6_CROPO</name>
<dbReference type="GO" id="GO:0017109">
    <property type="term" value="C:glutamate-cysteine ligase complex"/>
    <property type="evidence" value="ECO:0007669"/>
    <property type="project" value="TreeGrafter"/>
</dbReference>
<dbReference type="PANTHER" id="PTHR11164">
    <property type="entry name" value="GLUTAMATE CYSTEINE LIGASE"/>
    <property type="match status" value="1"/>
</dbReference>
<evidence type="ECO:0000256" key="6">
    <source>
        <dbReference type="RuleBase" id="RU367135"/>
    </source>
</evidence>
<reference evidence="7" key="2">
    <citation type="submission" date="2025-09" db="UniProtKB">
        <authorList>
            <consortium name="Ensembl"/>
        </authorList>
    </citation>
    <scope>IDENTIFICATION</scope>
</reference>
<sequence length="70" mass="7937">MVAGGLLSQGSPLSWEETRRHAAHVRSHGILQFLHIYRALRDRHKDVLKWGDEVTHHATPGPNLQVSFSM</sequence>
<dbReference type="Ensembl" id="ENSCPRT00005017884.1">
    <property type="protein sequence ID" value="ENSCPRP00005015232.1"/>
    <property type="gene ID" value="ENSCPRG00005010697.1"/>
</dbReference>
<dbReference type="GeneTree" id="ENSGT00390000011908"/>
<dbReference type="EC" id="6.3.2.2" evidence="1 6"/>
<comment type="catalytic activity">
    <reaction evidence="6">
        <text>L-cysteine + L-glutamate + ATP = gamma-L-glutamyl-L-cysteine + ADP + phosphate + H(+)</text>
        <dbReference type="Rhea" id="RHEA:13285"/>
        <dbReference type="ChEBI" id="CHEBI:15378"/>
        <dbReference type="ChEBI" id="CHEBI:29985"/>
        <dbReference type="ChEBI" id="CHEBI:30616"/>
        <dbReference type="ChEBI" id="CHEBI:35235"/>
        <dbReference type="ChEBI" id="CHEBI:43474"/>
        <dbReference type="ChEBI" id="CHEBI:58173"/>
        <dbReference type="ChEBI" id="CHEBI:456216"/>
        <dbReference type="EC" id="6.3.2.2"/>
    </reaction>
</comment>
<protein>
    <recommendedName>
        <fullName evidence="1 6">Glutamate--cysteine ligase</fullName>
        <ecNumber evidence="1 6">6.3.2.2</ecNumber>
    </recommendedName>
    <alternativeName>
        <fullName evidence="6">Gamma-ECS</fullName>
    </alternativeName>
    <alternativeName>
        <fullName evidence="6">Gamma-glutamylcysteine synthetase</fullName>
    </alternativeName>
</protein>
<dbReference type="GO" id="GO:0006750">
    <property type="term" value="P:glutathione biosynthetic process"/>
    <property type="evidence" value="ECO:0007669"/>
    <property type="project" value="UniProtKB-UniRule"/>
</dbReference>
<dbReference type="InterPro" id="IPR004308">
    <property type="entry name" value="GCS"/>
</dbReference>
<accession>A0A7M4EWR6</accession>
<keyword evidence="5 6" id="KW-0067">ATP-binding</keyword>
<dbReference type="GO" id="GO:0004357">
    <property type="term" value="F:glutamate-cysteine ligase activity"/>
    <property type="evidence" value="ECO:0007669"/>
    <property type="project" value="UniProtKB-UniRule"/>
</dbReference>
<organism evidence="7 8">
    <name type="scientific">Crocodylus porosus</name>
    <name type="common">Saltwater crocodile</name>
    <name type="synonym">Estuarine crocodile</name>
    <dbReference type="NCBI Taxonomy" id="8502"/>
    <lineage>
        <taxon>Eukaryota</taxon>
        <taxon>Metazoa</taxon>
        <taxon>Chordata</taxon>
        <taxon>Craniata</taxon>
        <taxon>Vertebrata</taxon>
        <taxon>Euteleostomi</taxon>
        <taxon>Archelosauria</taxon>
        <taxon>Archosauria</taxon>
        <taxon>Crocodylia</taxon>
        <taxon>Longirostres</taxon>
        <taxon>Crocodylidae</taxon>
        <taxon>Crocodylus</taxon>
    </lineage>
</organism>
<evidence type="ECO:0000313" key="7">
    <source>
        <dbReference type="Ensembl" id="ENSCPRP00005015232.1"/>
    </source>
</evidence>
<comment type="similarity">
    <text evidence="6">Belongs to the glutamate--cysteine ligase type 3 family.</text>
</comment>
<proteinExistence type="inferred from homology"/>
<evidence type="ECO:0000256" key="4">
    <source>
        <dbReference type="ARBA" id="ARBA00022741"/>
    </source>
</evidence>
<evidence type="ECO:0000313" key="8">
    <source>
        <dbReference type="Proteomes" id="UP000594220"/>
    </source>
</evidence>
<keyword evidence="3 6" id="KW-0317">Glutathione biosynthesis</keyword>
<dbReference type="UniPathway" id="UPA00142">
    <property type="reaction ID" value="UER00209"/>
</dbReference>
<dbReference type="AlphaFoldDB" id="A0A7M4EWR6"/>
<dbReference type="OMA" id="RSSIWLF"/>
<keyword evidence="2 6" id="KW-0436">Ligase</keyword>